<evidence type="ECO:0000256" key="8">
    <source>
        <dbReference type="ARBA" id="ARBA00023170"/>
    </source>
</evidence>
<evidence type="ECO:0000259" key="13">
    <source>
        <dbReference type="Pfam" id="PF00593"/>
    </source>
</evidence>
<dbReference type="GO" id="GO:0044718">
    <property type="term" value="P:siderophore transmembrane transport"/>
    <property type="evidence" value="ECO:0007669"/>
    <property type="project" value="TreeGrafter"/>
</dbReference>
<dbReference type="InterPro" id="IPR000531">
    <property type="entry name" value="Beta-barrel_TonB"/>
</dbReference>
<keyword evidence="9 10" id="KW-0998">Cell outer membrane</keyword>
<evidence type="ECO:0000256" key="4">
    <source>
        <dbReference type="ARBA" id="ARBA00022692"/>
    </source>
</evidence>
<feature type="domain" description="TonB-dependent receptor plug" evidence="14">
    <location>
        <begin position="64"/>
        <end position="182"/>
    </location>
</feature>
<dbReference type="AlphaFoldDB" id="A0AAW9SEF0"/>
<dbReference type="Pfam" id="PF00593">
    <property type="entry name" value="TonB_dep_Rec_b-barrel"/>
    <property type="match status" value="1"/>
</dbReference>
<dbReference type="InterPro" id="IPR037066">
    <property type="entry name" value="Plug_dom_sf"/>
</dbReference>
<dbReference type="InterPro" id="IPR036942">
    <property type="entry name" value="Beta-barrel_TonB_sf"/>
</dbReference>
<dbReference type="InterPro" id="IPR012910">
    <property type="entry name" value="Plug_dom"/>
</dbReference>
<keyword evidence="4 10" id="KW-0812">Transmembrane</keyword>
<protein>
    <submittedName>
        <fullName evidence="15">TonB-dependent receptor</fullName>
    </submittedName>
</protein>
<evidence type="ECO:0000313" key="16">
    <source>
        <dbReference type="Proteomes" id="UP001403385"/>
    </source>
</evidence>
<keyword evidence="2 10" id="KW-0813">Transport</keyword>
<keyword evidence="16" id="KW-1185">Reference proteome</keyword>
<evidence type="ECO:0000256" key="10">
    <source>
        <dbReference type="PROSITE-ProRule" id="PRU01360"/>
    </source>
</evidence>
<organism evidence="15 16">
    <name type="scientific">Rapidithrix thailandica</name>
    <dbReference type="NCBI Taxonomy" id="413964"/>
    <lineage>
        <taxon>Bacteria</taxon>
        <taxon>Pseudomonadati</taxon>
        <taxon>Bacteroidota</taxon>
        <taxon>Cytophagia</taxon>
        <taxon>Cytophagales</taxon>
        <taxon>Flammeovirgaceae</taxon>
        <taxon>Rapidithrix</taxon>
    </lineage>
</organism>
<evidence type="ECO:0000256" key="2">
    <source>
        <dbReference type="ARBA" id="ARBA00022448"/>
    </source>
</evidence>
<dbReference type="PROSITE" id="PS52016">
    <property type="entry name" value="TONB_DEPENDENT_REC_3"/>
    <property type="match status" value="1"/>
</dbReference>
<evidence type="ECO:0000256" key="9">
    <source>
        <dbReference type="ARBA" id="ARBA00023237"/>
    </source>
</evidence>
<evidence type="ECO:0000313" key="15">
    <source>
        <dbReference type="EMBL" id="MEN7550858.1"/>
    </source>
</evidence>
<keyword evidence="7 10" id="KW-0472">Membrane</keyword>
<comment type="subcellular location">
    <subcellularLocation>
        <location evidence="1 10">Cell outer membrane</location>
        <topology evidence="1 10">Multi-pass membrane protein</topology>
    </subcellularLocation>
</comment>
<dbReference type="PANTHER" id="PTHR30069:SF29">
    <property type="entry name" value="HEMOGLOBIN AND HEMOGLOBIN-HAPTOGLOBIN-BINDING PROTEIN 1-RELATED"/>
    <property type="match status" value="1"/>
</dbReference>
<dbReference type="PANTHER" id="PTHR30069">
    <property type="entry name" value="TONB-DEPENDENT OUTER MEMBRANE RECEPTOR"/>
    <property type="match status" value="1"/>
</dbReference>
<dbReference type="InterPro" id="IPR039426">
    <property type="entry name" value="TonB-dep_rcpt-like"/>
</dbReference>
<dbReference type="EMBL" id="JBDKWZ010000017">
    <property type="protein sequence ID" value="MEN7550858.1"/>
    <property type="molecule type" value="Genomic_DNA"/>
</dbReference>
<dbReference type="SUPFAM" id="SSF56935">
    <property type="entry name" value="Porins"/>
    <property type="match status" value="1"/>
</dbReference>
<comment type="caution">
    <text evidence="15">The sequence shown here is derived from an EMBL/GenBank/DDBJ whole genome shotgun (WGS) entry which is preliminary data.</text>
</comment>
<evidence type="ECO:0000256" key="12">
    <source>
        <dbReference type="SAM" id="SignalP"/>
    </source>
</evidence>
<evidence type="ECO:0000256" key="1">
    <source>
        <dbReference type="ARBA" id="ARBA00004571"/>
    </source>
</evidence>
<name>A0AAW9SEF0_9BACT</name>
<evidence type="ECO:0000256" key="6">
    <source>
        <dbReference type="ARBA" id="ARBA00023077"/>
    </source>
</evidence>
<dbReference type="RefSeq" id="WP_346823638.1">
    <property type="nucleotide sequence ID" value="NZ_JBDKWZ010000017.1"/>
</dbReference>
<evidence type="ECO:0000256" key="5">
    <source>
        <dbReference type="ARBA" id="ARBA00022729"/>
    </source>
</evidence>
<accession>A0AAW9SEF0</accession>
<feature type="signal peptide" evidence="12">
    <location>
        <begin position="1"/>
        <end position="19"/>
    </location>
</feature>
<reference evidence="15 16" key="1">
    <citation type="submission" date="2024-04" db="EMBL/GenBank/DDBJ databases">
        <title>Novel genus in family Flammeovirgaceae.</title>
        <authorList>
            <person name="Nguyen T.H."/>
            <person name="Vuong T.Q."/>
            <person name="Le H."/>
            <person name="Kim S.-G."/>
        </authorList>
    </citation>
    <scope>NUCLEOTIDE SEQUENCE [LARGE SCALE GENOMIC DNA]</scope>
    <source>
        <strain evidence="15 16">JCM 23209</strain>
    </source>
</reference>
<evidence type="ECO:0000256" key="3">
    <source>
        <dbReference type="ARBA" id="ARBA00022452"/>
    </source>
</evidence>
<evidence type="ECO:0000256" key="7">
    <source>
        <dbReference type="ARBA" id="ARBA00023136"/>
    </source>
</evidence>
<dbReference type="GO" id="GO:0015344">
    <property type="term" value="F:siderophore uptake transmembrane transporter activity"/>
    <property type="evidence" value="ECO:0007669"/>
    <property type="project" value="TreeGrafter"/>
</dbReference>
<proteinExistence type="inferred from homology"/>
<keyword evidence="8 15" id="KW-0675">Receptor</keyword>
<comment type="similarity">
    <text evidence="10 11">Belongs to the TonB-dependent receptor family.</text>
</comment>
<dbReference type="Pfam" id="PF07715">
    <property type="entry name" value="Plug"/>
    <property type="match status" value="1"/>
</dbReference>
<dbReference type="GO" id="GO:0009279">
    <property type="term" value="C:cell outer membrane"/>
    <property type="evidence" value="ECO:0007669"/>
    <property type="project" value="UniProtKB-SubCell"/>
</dbReference>
<feature type="domain" description="TonB-dependent receptor-like beta-barrel" evidence="13">
    <location>
        <begin position="236"/>
        <end position="704"/>
    </location>
</feature>
<dbReference type="Gene3D" id="2.170.130.10">
    <property type="entry name" value="TonB-dependent receptor, plug domain"/>
    <property type="match status" value="1"/>
</dbReference>
<feature type="chain" id="PRO_5043432352" evidence="12">
    <location>
        <begin position="20"/>
        <end position="730"/>
    </location>
</feature>
<sequence>MKYALALFYICLGGGWCVAQNNNSSTNFNSDSLYEFSVNEILNLPVEDGIDIEIVSASKKVEKLFDTPLSATVLTREEIQKAGCTSIMEAMRLVPGMVVREQTNGNYDIHLRGLDNVPPYSLTPVSVNTTTLVMIDNRPVYNNFSGGTLWETLPVDISDVDRIEIIRGPASVMFGPNAVSGVINIITLRPARQGVSSSVNVQYGSRNSLLANASVSYKVNEKIGIRSSFNRQLRKRQQTDFYNFYSGSYLPLDSVSNPEGFAFDKNDYHEPELALDKTAANVYLSYQLKEDNYLQLSAGVENSKAHKAYSDNQTTALTPSHSDTRYVSLSGNLLGIRLHGSYLEGAQDLGGGAKYSFHTEDVNAEYTISLGKKLEIVPGINMRYNTYQDDQHALLKMLGGKKQHISTIAGSLRLDYQLTPQLRLYSGGRVDKFNTPDKAYISYHAALTYKLNENHLLRAVVSKAYRTNFFVDSYMDLTLSGFIPPNIVPVIRLKGNDHLELLSSQLFELGYRVNVIKKLQFDAEFFQSYTHDFSNTINILSKTPELDPSTGNLVVYEDIQNLNIPLTVKQTGLTLSAIVMLKKIQLRPFLTLQQTRLMDFSQSTYAPDAMPSPGNPDPGKENYLLTKDIEHKGTPNYFGGVFAGFRPFAKLDIGFTSYLYGSQTYYHLLGPDEGFEVPSKMLINAKVAYRPTRKIAVFLNAKNLLNDRSVEYAAADRIGFSAFGGMSLEF</sequence>
<keyword evidence="3 10" id="KW-1134">Transmembrane beta strand</keyword>
<keyword evidence="6 11" id="KW-0798">TonB box</keyword>
<keyword evidence="5 12" id="KW-0732">Signal</keyword>
<dbReference type="Gene3D" id="2.40.170.20">
    <property type="entry name" value="TonB-dependent receptor, beta-barrel domain"/>
    <property type="match status" value="1"/>
</dbReference>
<dbReference type="Proteomes" id="UP001403385">
    <property type="component" value="Unassembled WGS sequence"/>
</dbReference>
<evidence type="ECO:0000256" key="11">
    <source>
        <dbReference type="RuleBase" id="RU003357"/>
    </source>
</evidence>
<evidence type="ECO:0000259" key="14">
    <source>
        <dbReference type="Pfam" id="PF07715"/>
    </source>
</evidence>
<gene>
    <name evidence="15" type="ORF">AAG747_23255</name>
</gene>